<evidence type="ECO:0000259" key="1">
    <source>
        <dbReference type="Pfam" id="PF13952"/>
    </source>
</evidence>
<sequence>MDCSWMSKDKRSKDYADGVESFIAFALQYSTYKNSIKCPCLQCGNMIFHTPQKIREHLFFYGIDQSYHTWYWHGDAAPSGPPTSRAEWHHTVEFNDVDSTIEMVQVAYDDRKNDPKLFETLLEDAQKPLYPGCRNFTKLFALVKLYNLKARYGWSDKSFSELLSILGDMLPLNNELPLSMYEAKKTLNTLGMEYEKIHACPNDCILYRNEFKDATSCPTCGTSRWKLDGTSTKKRKGVPAKVIWYFPPIPRFRRLFQSPKIAKDLIWHAQEREFDGKMRHPSDFPSWKLVDHRWPDFASEPRNLRLAISADGPRQPGNDIDVYLAPLLDDLKMLWDVGVECYDVHQQEVFTLRVVLLWTINDFPTYGNLSGCVVKGYFTCPICGEDTYSHRLKHGKKNSYTGHRRFLPCNHPFRKQKKAFNGKQEFSSPPQPLSGKEILRKIDVISNSWGKNKNSRGKLNVNTTNCWKKKSIFFDLEYWKYLHVRHSLDVMHIEKNVCKSIIGTLLNIPSKTKDGLNSRLDLLKMGLSKVVDVSALDKLQNDLVVTLCLLEKYFPPSFFDIMLHLTVHLVREIEAAIGNNEPISETLKWIAHGPSHYVSKYHGYVINGCQYHTKERDDLRATQNSGVSIVASTMQIASAKDQNPMFGELCFYDIITEIWDLDYTMFRIPVFKCDWVDNKNGIKVDDLGFTLVDFSKIAHKSDHFILASQAKQVFYVQDQLDPRWSVVLSTPQKDFLDMEGGEDFVDNSIEQHPFIGALPQIEAFDVMDDSDATCMRGDCEGIWIENKSSM</sequence>
<dbReference type="Proteomes" id="UP000288805">
    <property type="component" value="Unassembled WGS sequence"/>
</dbReference>
<comment type="caution">
    <text evidence="4">The sequence shown here is derived from an EMBL/GenBank/DDBJ whole genome shotgun (WGS) entry which is preliminary data.</text>
</comment>
<gene>
    <name evidence="4" type="ORF">CK203_101554</name>
</gene>
<feature type="domain" description="DUF4218" evidence="2">
    <location>
        <begin position="528"/>
        <end position="573"/>
    </location>
</feature>
<evidence type="ECO:0000313" key="5">
    <source>
        <dbReference type="Proteomes" id="UP000288805"/>
    </source>
</evidence>
<evidence type="ECO:0000313" key="4">
    <source>
        <dbReference type="EMBL" id="RVW36752.1"/>
    </source>
</evidence>
<dbReference type="Pfam" id="PF02992">
    <property type="entry name" value="Transposase_21"/>
    <property type="match status" value="1"/>
</dbReference>
<reference evidence="4 5" key="1">
    <citation type="journal article" date="2018" name="PLoS Genet.">
        <title>Population sequencing reveals clonal diversity and ancestral inbreeding in the grapevine cultivar Chardonnay.</title>
        <authorList>
            <person name="Roach M.J."/>
            <person name="Johnson D.L."/>
            <person name="Bohlmann J."/>
            <person name="van Vuuren H.J."/>
            <person name="Jones S.J."/>
            <person name="Pretorius I.S."/>
            <person name="Schmidt S.A."/>
            <person name="Borneman A.R."/>
        </authorList>
    </citation>
    <scope>NUCLEOTIDE SEQUENCE [LARGE SCALE GENOMIC DNA]</scope>
    <source>
        <strain evidence="5">cv. Chardonnay</strain>
        <tissue evidence="4">Leaf</tissue>
    </source>
</reference>
<evidence type="ECO:0000259" key="2">
    <source>
        <dbReference type="Pfam" id="PF13960"/>
    </source>
</evidence>
<accession>A0A438DMS4</accession>
<protein>
    <recommendedName>
        <fullName evidence="6">Transposase-associated domain-containing protein</fullName>
    </recommendedName>
</protein>
<feature type="domain" description="DUF4216" evidence="1">
    <location>
        <begin position="659"/>
        <end position="727"/>
    </location>
</feature>
<dbReference type="InterPro" id="IPR025452">
    <property type="entry name" value="DUF4218"/>
</dbReference>
<dbReference type="AlphaFoldDB" id="A0A438DMS4"/>
<proteinExistence type="predicted"/>
<evidence type="ECO:0008006" key="6">
    <source>
        <dbReference type="Google" id="ProtNLM"/>
    </source>
</evidence>
<name>A0A438DMS4_VITVI</name>
<dbReference type="PANTHER" id="PTHR10775">
    <property type="entry name" value="OS08G0208400 PROTEIN"/>
    <property type="match status" value="1"/>
</dbReference>
<dbReference type="InterPro" id="IPR025312">
    <property type="entry name" value="DUF4216"/>
</dbReference>
<organism evidence="4 5">
    <name type="scientific">Vitis vinifera</name>
    <name type="common">Grape</name>
    <dbReference type="NCBI Taxonomy" id="29760"/>
    <lineage>
        <taxon>Eukaryota</taxon>
        <taxon>Viridiplantae</taxon>
        <taxon>Streptophyta</taxon>
        <taxon>Embryophyta</taxon>
        <taxon>Tracheophyta</taxon>
        <taxon>Spermatophyta</taxon>
        <taxon>Magnoliopsida</taxon>
        <taxon>eudicotyledons</taxon>
        <taxon>Gunneridae</taxon>
        <taxon>Pentapetalae</taxon>
        <taxon>rosids</taxon>
        <taxon>Vitales</taxon>
        <taxon>Vitaceae</taxon>
        <taxon>Viteae</taxon>
        <taxon>Vitis</taxon>
    </lineage>
</organism>
<dbReference type="Pfam" id="PF13960">
    <property type="entry name" value="DUF4218"/>
    <property type="match status" value="1"/>
</dbReference>
<dbReference type="InterPro" id="IPR004242">
    <property type="entry name" value="Transposase_21"/>
</dbReference>
<feature type="domain" description="Transposase-associated" evidence="3">
    <location>
        <begin position="4"/>
        <end position="74"/>
    </location>
</feature>
<evidence type="ECO:0000259" key="3">
    <source>
        <dbReference type="Pfam" id="PF13963"/>
    </source>
</evidence>
<dbReference type="EMBL" id="QGNW01001563">
    <property type="protein sequence ID" value="RVW36752.1"/>
    <property type="molecule type" value="Genomic_DNA"/>
</dbReference>
<dbReference type="Pfam" id="PF13963">
    <property type="entry name" value="Transpos_assoc"/>
    <property type="match status" value="1"/>
</dbReference>
<dbReference type="PANTHER" id="PTHR10775:SF179">
    <property type="entry name" value="TRANSPOSON, EN_SPM-LIKE, TRANSPOSASE-ASSOCIATED DOMAIN PROTEIN"/>
    <property type="match status" value="1"/>
</dbReference>
<dbReference type="Pfam" id="PF13952">
    <property type="entry name" value="DUF4216"/>
    <property type="match status" value="1"/>
</dbReference>
<dbReference type="InterPro" id="IPR029480">
    <property type="entry name" value="Transpos_assoc"/>
</dbReference>